<comment type="caution">
    <text evidence="1">The sequence shown here is derived from an EMBL/GenBank/DDBJ whole genome shotgun (WGS) entry which is preliminary data.</text>
</comment>
<evidence type="ECO:0000313" key="1">
    <source>
        <dbReference type="EMBL" id="KAI3816470.1"/>
    </source>
</evidence>
<organism evidence="1 2">
    <name type="scientific">Smallanthus sonchifolius</name>
    <dbReference type="NCBI Taxonomy" id="185202"/>
    <lineage>
        <taxon>Eukaryota</taxon>
        <taxon>Viridiplantae</taxon>
        <taxon>Streptophyta</taxon>
        <taxon>Embryophyta</taxon>
        <taxon>Tracheophyta</taxon>
        <taxon>Spermatophyta</taxon>
        <taxon>Magnoliopsida</taxon>
        <taxon>eudicotyledons</taxon>
        <taxon>Gunneridae</taxon>
        <taxon>Pentapetalae</taxon>
        <taxon>asterids</taxon>
        <taxon>campanulids</taxon>
        <taxon>Asterales</taxon>
        <taxon>Asteraceae</taxon>
        <taxon>Asteroideae</taxon>
        <taxon>Heliantheae alliance</taxon>
        <taxon>Millerieae</taxon>
        <taxon>Smallanthus</taxon>
    </lineage>
</organism>
<accession>A0ACB9JA94</accession>
<reference evidence="2" key="1">
    <citation type="journal article" date="2022" name="Mol. Ecol. Resour.">
        <title>The genomes of chicory, endive, great burdock and yacon provide insights into Asteraceae palaeo-polyploidization history and plant inulin production.</title>
        <authorList>
            <person name="Fan W."/>
            <person name="Wang S."/>
            <person name="Wang H."/>
            <person name="Wang A."/>
            <person name="Jiang F."/>
            <person name="Liu H."/>
            <person name="Zhao H."/>
            <person name="Xu D."/>
            <person name="Zhang Y."/>
        </authorList>
    </citation>
    <scope>NUCLEOTIDE SEQUENCE [LARGE SCALE GENOMIC DNA]</scope>
    <source>
        <strain evidence="2">cv. Yunnan</strain>
    </source>
</reference>
<protein>
    <submittedName>
        <fullName evidence="1">Uncharacterized protein</fullName>
    </submittedName>
</protein>
<proteinExistence type="predicted"/>
<dbReference type="EMBL" id="CM042022">
    <property type="protein sequence ID" value="KAI3816470.1"/>
    <property type="molecule type" value="Genomic_DNA"/>
</dbReference>
<reference evidence="1 2" key="2">
    <citation type="journal article" date="2022" name="Mol. Ecol. Resour.">
        <title>The genomes of chicory, endive, great burdock and yacon provide insights into Asteraceae paleo-polyploidization history and plant inulin production.</title>
        <authorList>
            <person name="Fan W."/>
            <person name="Wang S."/>
            <person name="Wang H."/>
            <person name="Wang A."/>
            <person name="Jiang F."/>
            <person name="Liu H."/>
            <person name="Zhao H."/>
            <person name="Xu D."/>
            <person name="Zhang Y."/>
        </authorList>
    </citation>
    <scope>NUCLEOTIDE SEQUENCE [LARGE SCALE GENOMIC DNA]</scope>
    <source>
        <strain evidence="2">cv. Yunnan</strain>
        <tissue evidence="1">Leaves</tissue>
    </source>
</reference>
<keyword evidence="2" id="KW-1185">Reference proteome</keyword>
<name>A0ACB9JA94_9ASTR</name>
<gene>
    <name evidence="1" type="ORF">L1987_16168</name>
</gene>
<sequence>MDQDNSIAESTSRKQRLLKDQVRLVKRKDNARFEIVHIKDSLSFEKGFFVVIRACQMLAQNNDGIILVGLAGPSGSGKTAFTEKILSFMPSVSVISMDNYNDTTRVIDGNFDDPRLTDYDTLLKNIHDLKEQKATEVPIYDFKSSLRAGYRTLEVPSSRIVIIEGIYALSEKLRPLLDLRVSVTGGVHFDLVKRVLRDIQRAGQEPEEIIYQISETVYPMYKAFIEPDLQTAHIKIVNKFNPFTGFQNPTYILKSSRNVSLEQVKSAMSADHTESLEQIYDIFLLPPGEDPETCQSYLRMRNREGKYNLIFEEWVMDPPFIISPRISFEVSVRLLGGLMALGYTIASILKRSSHVFKDDRVCVKIDWLEQVDRHYVQVLGRDRLSVRCVAEQLGLEGSYIPRTYLEQMKLEKLLNEVMVLPDDLKTKLSIDGEMLSSHKGSVTLATMRNKLLKSGLSHSYSTERDTNLTSINSQRFIFDRNQEQTSTLATQGIRGKMHTELPSGEDYISDLPQSIIETILTKLPLRDAVRTSILSNKWRYKWATLTQLEFDDKCVSCTHDRALAEVNLVNFVTRFLFLHDGPIHRFTLCTAYLQSSPDVDQWLLFLSRKDVKELVLELGEGEWFRAPSCLFACGKLVRLELVRCELDPPVAFKGFLNLKYLNLQQVLIAPDAVENLIACCPLLESLTLSYFDSLELTIRAPNLKYLILEGEFKDICLENTPLLVAISVAMYMTDDIAEHFGQSSSCNFDKFLGGVPSLERLIGHIYFTKYMSIGNTLGKTQITYQRLKVIELYQVSFEDMKEIMVVLRLVLSAPNLQELQISGSSNSSSATEAPDLDFWEKECPCDCTFKRLKIVKMTDMSSVSHEMGFIEFLLKNSPVLEIMSITPSVYVTEGRLNMLIELLRLKRASAEAEIIFVQDQV</sequence>
<evidence type="ECO:0000313" key="2">
    <source>
        <dbReference type="Proteomes" id="UP001056120"/>
    </source>
</evidence>
<dbReference type="Proteomes" id="UP001056120">
    <property type="component" value="Linkage Group LG05"/>
</dbReference>